<evidence type="ECO:0000259" key="4">
    <source>
        <dbReference type="PROSITE" id="PS50075"/>
    </source>
</evidence>
<sequence length="78" mass="9234">MKNIQNKIISIIAKQFQKKEKEISLKDSFLNNFKADSLDFVELIMLIEDEFKIEVIDIDFNNIKTVEQFINIITKLIK</sequence>
<dbReference type="Pfam" id="PF00550">
    <property type="entry name" value="PP-binding"/>
    <property type="match status" value="1"/>
</dbReference>
<evidence type="ECO:0000313" key="6">
    <source>
        <dbReference type="Proteomes" id="UP000006811"/>
    </source>
</evidence>
<gene>
    <name evidence="3 5" type="primary">acpP</name>
    <name evidence="5" type="ORF">BCTU_230</name>
</gene>
<comment type="pathway">
    <text evidence="3">Lipid metabolism; fatty acid biosynthesis.</text>
</comment>
<comment type="PTM">
    <text evidence="3">4'-phosphopantetheine is transferred from CoA to a specific serine of apo-ACP by AcpS. This modification is essential for activity because fatty acids are bound in thioester linkage to the sulfhydryl of the prosthetic group.</text>
</comment>
<dbReference type="GO" id="GO:0000036">
    <property type="term" value="F:acyl carrier activity"/>
    <property type="evidence" value="ECO:0007669"/>
    <property type="project" value="UniProtKB-UniRule"/>
</dbReference>
<keyword evidence="6" id="KW-1185">Reference proteome</keyword>
<dbReference type="KEGG" id="baj:BCTU_230"/>
<feature type="modified residue" description="O-(pantetheine 4'-phosphoryl)serine" evidence="3">
    <location>
        <position position="37"/>
    </location>
</feature>
<evidence type="ECO:0000256" key="2">
    <source>
        <dbReference type="ARBA" id="ARBA00022553"/>
    </source>
</evidence>
<keyword evidence="3" id="KW-0275">Fatty acid biosynthesis</keyword>
<keyword evidence="1 3" id="KW-0596">Phosphopantetheine</keyword>
<evidence type="ECO:0000256" key="3">
    <source>
        <dbReference type="HAMAP-Rule" id="MF_01217"/>
    </source>
</evidence>
<dbReference type="InterPro" id="IPR003231">
    <property type="entry name" value="ACP"/>
</dbReference>
<reference evidence="5 6" key="1">
    <citation type="journal article" date="2011" name="Appl. Environ. Microbiol.">
        <title>The genome of Buchnera aphidicola from the aphid Cinara tujafilina provides new clues about the evolutionary history of metabolic losses in bacterial endosymbionts.</title>
        <authorList>
            <person name="Lamelas A."/>
            <person name="Gosalbes M.J."/>
            <person name="Moya A."/>
            <person name="Latorre A."/>
        </authorList>
    </citation>
    <scope>NUCLEOTIDE SEQUENCE [LARGE SCALE GENOMIC DNA]</scope>
    <source>
        <strain evidence="6">Cinara tujafilina</strain>
    </source>
</reference>
<dbReference type="PANTHER" id="PTHR20863:SF76">
    <property type="entry name" value="CARRIER DOMAIN-CONTAINING PROTEIN"/>
    <property type="match status" value="1"/>
</dbReference>
<protein>
    <recommendedName>
        <fullName evidence="3">Acyl carrier protein</fullName>
        <shortName evidence="3">ACP</shortName>
    </recommendedName>
</protein>
<dbReference type="PROSITE" id="PS50075">
    <property type="entry name" value="CARRIER"/>
    <property type="match status" value="1"/>
</dbReference>
<evidence type="ECO:0000256" key="1">
    <source>
        <dbReference type="ARBA" id="ARBA00022450"/>
    </source>
</evidence>
<comment type="function">
    <text evidence="3">Carrier of the growing fatty acid chain in fatty acid biosynthesis.</text>
</comment>
<dbReference type="EMBL" id="CP001817">
    <property type="protein sequence ID" value="AEH39812.1"/>
    <property type="molecule type" value="Genomic_DNA"/>
</dbReference>
<dbReference type="Proteomes" id="UP000006811">
    <property type="component" value="Chromosome"/>
</dbReference>
<dbReference type="InterPro" id="IPR009081">
    <property type="entry name" value="PP-bd_ACP"/>
</dbReference>
<keyword evidence="3" id="KW-0276">Fatty acid metabolism</keyword>
<dbReference type="UniPathway" id="UPA00094"/>
<dbReference type="STRING" id="261317.BCTU_230"/>
<dbReference type="SUPFAM" id="SSF47336">
    <property type="entry name" value="ACP-like"/>
    <property type="match status" value="1"/>
</dbReference>
<keyword evidence="3" id="KW-0444">Lipid biosynthesis</keyword>
<dbReference type="HAMAP" id="MF_01217">
    <property type="entry name" value="Acyl_carrier"/>
    <property type="match status" value="1"/>
</dbReference>
<dbReference type="eggNOG" id="COG0236">
    <property type="taxonomic scope" value="Bacteria"/>
</dbReference>
<dbReference type="Gene3D" id="1.10.1200.10">
    <property type="entry name" value="ACP-like"/>
    <property type="match status" value="1"/>
</dbReference>
<dbReference type="PANTHER" id="PTHR20863">
    <property type="entry name" value="ACYL CARRIER PROTEIN"/>
    <property type="match status" value="1"/>
</dbReference>
<dbReference type="GO" id="GO:0000035">
    <property type="term" value="F:acyl binding"/>
    <property type="evidence" value="ECO:0007669"/>
    <property type="project" value="TreeGrafter"/>
</dbReference>
<dbReference type="InterPro" id="IPR036736">
    <property type="entry name" value="ACP-like_sf"/>
</dbReference>
<keyword evidence="3" id="KW-0963">Cytoplasm</keyword>
<dbReference type="OrthoDB" id="9804551at2"/>
<organism evidence="5 6">
    <name type="scientific">Buchnera aphidicola</name>
    <name type="common">Cinara tujafilina</name>
    <dbReference type="NCBI Taxonomy" id="261317"/>
    <lineage>
        <taxon>Bacteria</taxon>
        <taxon>Pseudomonadati</taxon>
        <taxon>Pseudomonadota</taxon>
        <taxon>Gammaproteobacteria</taxon>
        <taxon>Enterobacterales</taxon>
        <taxon>Erwiniaceae</taxon>
        <taxon>Buchnera</taxon>
    </lineage>
</organism>
<accession>F7WZF0</accession>
<dbReference type="AlphaFoldDB" id="F7WZF0"/>
<keyword evidence="2 3" id="KW-0597">Phosphoprotein</keyword>
<dbReference type="HOGENOM" id="CLU_108696_5_1_6"/>
<name>F7WZF0_9GAMM</name>
<comment type="similarity">
    <text evidence="3">Belongs to the acyl carrier protein (ACP) family.</text>
</comment>
<dbReference type="GO" id="GO:0005737">
    <property type="term" value="C:cytoplasm"/>
    <property type="evidence" value="ECO:0007669"/>
    <property type="project" value="UniProtKB-SubCell"/>
</dbReference>
<feature type="domain" description="Carrier" evidence="4">
    <location>
        <begin position="1"/>
        <end position="77"/>
    </location>
</feature>
<evidence type="ECO:0000313" key="5">
    <source>
        <dbReference type="EMBL" id="AEH39812.1"/>
    </source>
</evidence>
<proteinExistence type="inferred from homology"/>
<comment type="subcellular location">
    <subcellularLocation>
        <location evidence="3">Cytoplasm</location>
    </subcellularLocation>
</comment>
<keyword evidence="3" id="KW-0443">Lipid metabolism</keyword>